<dbReference type="STRING" id="1612308.SAMN05444581_1418"/>
<dbReference type="EMBL" id="FOSN01000041">
    <property type="protein sequence ID" value="SFK88980.1"/>
    <property type="molecule type" value="Genomic_DNA"/>
</dbReference>
<reference evidence="2 3" key="1">
    <citation type="submission" date="2016-10" db="EMBL/GenBank/DDBJ databases">
        <authorList>
            <person name="de Groot N.N."/>
        </authorList>
    </citation>
    <scope>NUCLEOTIDE SEQUENCE [LARGE SCALE GENOMIC DNA]</scope>
    <source>
        <strain evidence="2 3">NE2</strain>
    </source>
</reference>
<feature type="domain" description="Resolvase/invertase-type recombinase catalytic" evidence="1">
    <location>
        <begin position="16"/>
        <end position="107"/>
    </location>
</feature>
<name>A0A1I4D826_9HYPH</name>
<proteinExistence type="predicted"/>
<dbReference type="Proteomes" id="UP000198755">
    <property type="component" value="Unassembled WGS sequence"/>
</dbReference>
<dbReference type="Pfam" id="PF00239">
    <property type="entry name" value="Resolvase"/>
    <property type="match status" value="1"/>
</dbReference>
<dbReference type="InterPro" id="IPR050639">
    <property type="entry name" value="SSR_resolvase"/>
</dbReference>
<dbReference type="AlphaFoldDB" id="A0A1I4D826"/>
<evidence type="ECO:0000313" key="3">
    <source>
        <dbReference type="Proteomes" id="UP000198755"/>
    </source>
</evidence>
<dbReference type="SUPFAM" id="SSF53041">
    <property type="entry name" value="Resolvase-like"/>
    <property type="match status" value="1"/>
</dbReference>
<dbReference type="CDD" id="cd00338">
    <property type="entry name" value="Ser_Recombinase"/>
    <property type="match status" value="1"/>
</dbReference>
<dbReference type="InterPro" id="IPR006119">
    <property type="entry name" value="Resolv_N"/>
</dbReference>
<evidence type="ECO:0000313" key="2">
    <source>
        <dbReference type="EMBL" id="SFK88980.1"/>
    </source>
</evidence>
<accession>A0A1I4D826</accession>
<dbReference type="PANTHER" id="PTHR30461:SF23">
    <property type="entry name" value="DNA RECOMBINASE-RELATED"/>
    <property type="match status" value="1"/>
</dbReference>
<dbReference type="InterPro" id="IPR036162">
    <property type="entry name" value="Resolvase-like_N_sf"/>
</dbReference>
<keyword evidence="3" id="KW-1185">Reference proteome</keyword>
<gene>
    <name evidence="2" type="ORF">SAMN05444581_1418</name>
</gene>
<evidence type="ECO:0000259" key="1">
    <source>
        <dbReference type="PROSITE" id="PS51736"/>
    </source>
</evidence>
<dbReference type="GO" id="GO:0003677">
    <property type="term" value="F:DNA binding"/>
    <property type="evidence" value="ECO:0007669"/>
    <property type="project" value="InterPro"/>
</dbReference>
<sequence length="107" mass="11832">MGEANTTPRRFGKRARCAIYTRKSSEEGLDQAFNSLDAQREACAAFILSQKHEGWTASPALYDDGGYSGGTMERPALKRLIADIEAGQIDVVVVYKVDRLAPNLIRR</sequence>
<dbReference type="Gene3D" id="3.40.50.1390">
    <property type="entry name" value="Resolvase, N-terminal catalytic domain"/>
    <property type="match status" value="1"/>
</dbReference>
<organism evidence="2 3">
    <name type="scientific">Methylocapsa palsarum</name>
    <dbReference type="NCBI Taxonomy" id="1612308"/>
    <lineage>
        <taxon>Bacteria</taxon>
        <taxon>Pseudomonadati</taxon>
        <taxon>Pseudomonadota</taxon>
        <taxon>Alphaproteobacteria</taxon>
        <taxon>Hyphomicrobiales</taxon>
        <taxon>Beijerinckiaceae</taxon>
        <taxon>Methylocapsa</taxon>
    </lineage>
</organism>
<dbReference type="GO" id="GO:0000150">
    <property type="term" value="F:DNA strand exchange activity"/>
    <property type="evidence" value="ECO:0007669"/>
    <property type="project" value="InterPro"/>
</dbReference>
<dbReference type="PROSITE" id="PS51736">
    <property type="entry name" value="RECOMBINASES_3"/>
    <property type="match status" value="1"/>
</dbReference>
<protein>
    <submittedName>
        <fullName evidence="2">Resolvase, N terminal domain</fullName>
    </submittedName>
</protein>
<dbReference type="PANTHER" id="PTHR30461">
    <property type="entry name" value="DNA-INVERTASE FROM LAMBDOID PROPHAGE"/>
    <property type="match status" value="1"/>
</dbReference>
<dbReference type="SMART" id="SM00857">
    <property type="entry name" value="Resolvase"/>
    <property type="match status" value="1"/>
</dbReference>